<keyword evidence="2 7" id="KW-0812">Transmembrane</keyword>
<dbReference type="PANTHER" id="PTHR33048">
    <property type="entry name" value="PTH11-LIKE INTEGRAL MEMBRANE PROTEIN (AFU_ORTHOLOGUE AFUA_5G11245)"/>
    <property type="match status" value="1"/>
</dbReference>
<feature type="transmembrane region" description="Helical" evidence="7">
    <location>
        <begin position="118"/>
        <end position="141"/>
    </location>
</feature>
<dbReference type="RefSeq" id="XP_062787810.1">
    <property type="nucleotide sequence ID" value="XM_062931759.1"/>
</dbReference>
<gene>
    <name evidence="9" type="ORF">CDEST_15604</name>
</gene>
<dbReference type="Proteomes" id="UP001322277">
    <property type="component" value="Chromosome 12"/>
</dbReference>
<keyword evidence="3 7" id="KW-1133">Transmembrane helix</keyword>
<name>A0AAX4J5D9_9PEZI</name>
<accession>A0AAX4J5D9</accession>
<feature type="transmembrane region" description="Helical" evidence="7">
    <location>
        <begin position="36"/>
        <end position="57"/>
    </location>
</feature>
<dbReference type="GeneID" id="87952103"/>
<reference evidence="10" key="1">
    <citation type="journal article" date="2023" name="bioRxiv">
        <title>Complete genome of the Medicago anthracnose fungus, Colletotrichum destructivum, reveals a mini-chromosome-like region within a core chromosome.</title>
        <authorList>
            <person name="Lapalu N."/>
            <person name="Simon A."/>
            <person name="Lu A."/>
            <person name="Plaumann P.-L."/>
            <person name="Amselem J."/>
            <person name="Pigne S."/>
            <person name="Auger A."/>
            <person name="Koch C."/>
            <person name="Dallery J.-F."/>
            <person name="O'Connell R.J."/>
        </authorList>
    </citation>
    <scope>NUCLEOTIDE SEQUENCE [LARGE SCALE GENOMIC DNA]</scope>
    <source>
        <strain evidence="10">CBS 520.97</strain>
    </source>
</reference>
<protein>
    <recommendedName>
        <fullName evidence="8">Rhodopsin domain-containing protein</fullName>
    </recommendedName>
</protein>
<feature type="transmembrane region" description="Helical" evidence="7">
    <location>
        <begin position="12"/>
        <end position="29"/>
    </location>
</feature>
<evidence type="ECO:0000256" key="6">
    <source>
        <dbReference type="SAM" id="MobiDB-lite"/>
    </source>
</evidence>
<proteinExistence type="inferred from homology"/>
<evidence type="ECO:0000256" key="7">
    <source>
        <dbReference type="SAM" id="Phobius"/>
    </source>
</evidence>
<organism evidence="9 10">
    <name type="scientific">Colletotrichum destructivum</name>
    <dbReference type="NCBI Taxonomy" id="34406"/>
    <lineage>
        <taxon>Eukaryota</taxon>
        <taxon>Fungi</taxon>
        <taxon>Dikarya</taxon>
        <taxon>Ascomycota</taxon>
        <taxon>Pezizomycotina</taxon>
        <taxon>Sordariomycetes</taxon>
        <taxon>Hypocreomycetidae</taxon>
        <taxon>Glomerellales</taxon>
        <taxon>Glomerellaceae</taxon>
        <taxon>Colletotrichum</taxon>
        <taxon>Colletotrichum destructivum species complex</taxon>
    </lineage>
</organism>
<evidence type="ECO:0000259" key="8">
    <source>
        <dbReference type="Pfam" id="PF20684"/>
    </source>
</evidence>
<dbReference type="InterPro" id="IPR049326">
    <property type="entry name" value="Rhodopsin_dom_fungi"/>
</dbReference>
<dbReference type="InterPro" id="IPR052337">
    <property type="entry name" value="SAT4-like"/>
</dbReference>
<dbReference type="AlphaFoldDB" id="A0AAX4J5D9"/>
<comment type="similarity">
    <text evidence="5">Belongs to the SAT4 family.</text>
</comment>
<feature type="transmembrane region" description="Helical" evidence="7">
    <location>
        <begin position="187"/>
        <end position="211"/>
    </location>
</feature>
<dbReference type="KEGG" id="cdet:87952103"/>
<evidence type="ECO:0000256" key="3">
    <source>
        <dbReference type="ARBA" id="ARBA00022989"/>
    </source>
</evidence>
<dbReference type="EMBL" id="CP137316">
    <property type="protein sequence ID" value="WQF90590.1"/>
    <property type="molecule type" value="Genomic_DNA"/>
</dbReference>
<keyword evidence="4 7" id="KW-0472">Membrane</keyword>
<evidence type="ECO:0000256" key="4">
    <source>
        <dbReference type="ARBA" id="ARBA00023136"/>
    </source>
</evidence>
<dbReference type="Pfam" id="PF20684">
    <property type="entry name" value="Fung_rhodopsin"/>
    <property type="match status" value="1"/>
</dbReference>
<evidence type="ECO:0000313" key="10">
    <source>
        <dbReference type="Proteomes" id="UP001322277"/>
    </source>
</evidence>
<evidence type="ECO:0000256" key="1">
    <source>
        <dbReference type="ARBA" id="ARBA00004141"/>
    </source>
</evidence>
<feature type="domain" description="Rhodopsin" evidence="8">
    <location>
        <begin position="25"/>
        <end position="182"/>
    </location>
</feature>
<feature type="compositionally biased region" description="Polar residues" evidence="6">
    <location>
        <begin position="228"/>
        <end position="243"/>
    </location>
</feature>
<feature type="compositionally biased region" description="Basic residues" evidence="6">
    <location>
        <begin position="216"/>
        <end position="226"/>
    </location>
</feature>
<keyword evidence="10" id="KW-1185">Reference proteome</keyword>
<comment type="subcellular location">
    <subcellularLocation>
        <location evidence="1">Membrane</location>
        <topology evidence="1">Multi-pass membrane protein</topology>
    </subcellularLocation>
</comment>
<dbReference type="PANTHER" id="PTHR33048:SF92">
    <property type="entry name" value="INTEGRAL MEMBRANE PROTEIN"/>
    <property type="match status" value="1"/>
</dbReference>
<evidence type="ECO:0000313" key="9">
    <source>
        <dbReference type="EMBL" id="WQF90590.1"/>
    </source>
</evidence>
<sequence>MGINSRDFLTGEWILLALCFVIISARLAVRTWKKIWSFWLSDVFLLISLLFFLILVVGDTYTLSIGKSAFVEEYYDEGFAKWKFASSVVFDLGFYFPRFSLLAFYNELFSESEKRLRLCLYLVTAYATCAFIATLFMDIFWCGTDVSRNWSDANATCTLVNSSEPMYVAWSIGIISELFDLVGSTEIATQITVIALPALRPLLGFFSVGWSRCSRNRSQSRNKRPLHGTQQQNQQAYGTSGSVKGSEGALISVNKPLDGCNTRTGLV</sequence>
<evidence type="ECO:0000256" key="2">
    <source>
        <dbReference type="ARBA" id="ARBA00022692"/>
    </source>
</evidence>
<dbReference type="GO" id="GO:0016020">
    <property type="term" value="C:membrane"/>
    <property type="evidence" value="ECO:0007669"/>
    <property type="project" value="UniProtKB-SubCell"/>
</dbReference>
<evidence type="ECO:0000256" key="5">
    <source>
        <dbReference type="ARBA" id="ARBA00038359"/>
    </source>
</evidence>
<feature type="region of interest" description="Disordered" evidence="6">
    <location>
        <begin position="216"/>
        <end position="243"/>
    </location>
</feature>
<feature type="transmembrane region" description="Helical" evidence="7">
    <location>
        <begin position="84"/>
        <end position="106"/>
    </location>
</feature>